<sequence length="171" mass="18801">MDLCKVVLFRFRPLRKKRVAARETTASITAKRVATGDDSSSERTVTGENVQNSEALLSTIELLDSLVDAVIDVAGTSTPLSKMRGKKIVALEQREDVSPQTLFDFSIAETTASEVEKRHGVKIKAAKKMAKAFPDVDTELLELIEVSDIEGEKYENGDYDDPKDLTIPPTS</sequence>
<reference evidence="2 3" key="1">
    <citation type="submission" date="2019-09" db="EMBL/GenBank/DDBJ databases">
        <title>A chromosome-level genome assembly of the Chinese tupelo Nyssa sinensis.</title>
        <authorList>
            <person name="Yang X."/>
            <person name="Kang M."/>
            <person name="Yang Y."/>
            <person name="Xiong H."/>
            <person name="Wang M."/>
            <person name="Zhang Z."/>
            <person name="Wang Z."/>
            <person name="Wu H."/>
            <person name="Ma T."/>
            <person name="Liu J."/>
            <person name="Xi Z."/>
        </authorList>
    </citation>
    <scope>NUCLEOTIDE SEQUENCE [LARGE SCALE GENOMIC DNA]</scope>
    <source>
        <strain evidence="2">J267</strain>
        <tissue evidence="2">Leaf</tissue>
    </source>
</reference>
<organism evidence="2 3">
    <name type="scientific">Nyssa sinensis</name>
    <dbReference type="NCBI Taxonomy" id="561372"/>
    <lineage>
        <taxon>Eukaryota</taxon>
        <taxon>Viridiplantae</taxon>
        <taxon>Streptophyta</taxon>
        <taxon>Embryophyta</taxon>
        <taxon>Tracheophyta</taxon>
        <taxon>Spermatophyta</taxon>
        <taxon>Magnoliopsida</taxon>
        <taxon>eudicotyledons</taxon>
        <taxon>Gunneridae</taxon>
        <taxon>Pentapetalae</taxon>
        <taxon>asterids</taxon>
        <taxon>Cornales</taxon>
        <taxon>Nyssaceae</taxon>
        <taxon>Nyssa</taxon>
    </lineage>
</organism>
<evidence type="ECO:0000313" key="2">
    <source>
        <dbReference type="EMBL" id="KAA8538979.1"/>
    </source>
</evidence>
<evidence type="ECO:0000313" key="3">
    <source>
        <dbReference type="Proteomes" id="UP000325577"/>
    </source>
</evidence>
<keyword evidence="3" id="KW-1185">Reference proteome</keyword>
<name>A0A5J5B8F5_9ASTE</name>
<dbReference type="EMBL" id="CM018037">
    <property type="protein sequence ID" value="KAA8538979.1"/>
    <property type="molecule type" value="Genomic_DNA"/>
</dbReference>
<feature type="region of interest" description="Disordered" evidence="1">
    <location>
        <begin position="152"/>
        <end position="171"/>
    </location>
</feature>
<protein>
    <submittedName>
        <fullName evidence="2">Uncharacterized protein</fullName>
    </submittedName>
</protein>
<evidence type="ECO:0000256" key="1">
    <source>
        <dbReference type="SAM" id="MobiDB-lite"/>
    </source>
</evidence>
<feature type="compositionally biased region" description="Basic and acidic residues" evidence="1">
    <location>
        <begin position="152"/>
        <end position="164"/>
    </location>
</feature>
<accession>A0A5J5B8F5</accession>
<dbReference type="AlphaFoldDB" id="A0A5J5B8F5"/>
<dbReference type="Proteomes" id="UP000325577">
    <property type="component" value="Linkage Group LG14"/>
</dbReference>
<gene>
    <name evidence="2" type="ORF">F0562_025671</name>
</gene>
<proteinExistence type="predicted"/>